<proteinExistence type="predicted"/>
<gene>
    <name evidence="1" type="ORF">SSLN_LOCUS7570</name>
</gene>
<dbReference type="WBParaSite" id="SSLN_0000785201-mRNA-1">
    <property type="protein sequence ID" value="SSLN_0000785201-mRNA-1"/>
    <property type="gene ID" value="SSLN_0000785201"/>
</dbReference>
<dbReference type="PANTHER" id="PTHR47027:SF26">
    <property type="entry name" value="REVERSE TRANSCRIPTASE DOMAIN-CONTAINING PROTEIN"/>
    <property type="match status" value="1"/>
</dbReference>
<keyword evidence="2" id="KW-1185">Reference proteome</keyword>
<protein>
    <submittedName>
        <fullName evidence="3">Reverse transcriptase domain-containing protein</fullName>
    </submittedName>
</protein>
<evidence type="ECO:0000313" key="2">
    <source>
        <dbReference type="Proteomes" id="UP000275846"/>
    </source>
</evidence>
<name>A0A183STM2_SCHSO</name>
<evidence type="ECO:0000313" key="3">
    <source>
        <dbReference type="WBParaSite" id="SSLN_0000785201-mRNA-1"/>
    </source>
</evidence>
<dbReference type="EMBL" id="UYSU01034206">
    <property type="protein sequence ID" value="VDL93955.1"/>
    <property type="molecule type" value="Genomic_DNA"/>
</dbReference>
<dbReference type="PANTHER" id="PTHR47027">
    <property type="entry name" value="REVERSE TRANSCRIPTASE DOMAIN-CONTAINING PROTEIN"/>
    <property type="match status" value="1"/>
</dbReference>
<dbReference type="Proteomes" id="UP000275846">
    <property type="component" value="Unassembled WGS sequence"/>
</dbReference>
<accession>A0A183STM2</accession>
<dbReference type="OrthoDB" id="425014at2759"/>
<evidence type="ECO:0000313" key="1">
    <source>
        <dbReference type="EMBL" id="VDL93955.1"/>
    </source>
</evidence>
<reference evidence="1 2" key="2">
    <citation type="submission" date="2018-11" db="EMBL/GenBank/DDBJ databases">
        <authorList>
            <consortium name="Pathogen Informatics"/>
        </authorList>
    </citation>
    <scope>NUCLEOTIDE SEQUENCE [LARGE SCALE GENOMIC DNA]</scope>
    <source>
        <strain evidence="1 2">NST_G2</strain>
    </source>
</reference>
<organism evidence="3">
    <name type="scientific">Schistocephalus solidus</name>
    <name type="common">Tapeworm</name>
    <dbReference type="NCBI Taxonomy" id="70667"/>
    <lineage>
        <taxon>Eukaryota</taxon>
        <taxon>Metazoa</taxon>
        <taxon>Spiralia</taxon>
        <taxon>Lophotrochozoa</taxon>
        <taxon>Platyhelminthes</taxon>
        <taxon>Cestoda</taxon>
        <taxon>Eucestoda</taxon>
        <taxon>Diphyllobothriidea</taxon>
        <taxon>Diphyllobothriidae</taxon>
        <taxon>Schistocephalus</taxon>
    </lineage>
</organism>
<sequence>MMGRVPVSKAFAVTNGVKQGCVLAPTVFSLMFSTMLMEAYRDEQPEICIAYRTVEHLSNCRRIQAPARVSATTFHDLLFEDDNAFDTMTDEDMQRSMNLFVASCANFLINSQCSQNGGHAQTATQCEIQCAPKQCQWCSTQKYGNLSFSEKHTVTQHENRRRGC</sequence>
<reference evidence="3" key="1">
    <citation type="submission" date="2016-06" db="UniProtKB">
        <authorList>
            <consortium name="WormBaseParasite"/>
        </authorList>
    </citation>
    <scope>IDENTIFICATION</scope>
</reference>
<dbReference type="AlphaFoldDB" id="A0A183STM2"/>